<feature type="compositionally biased region" description="Polar residues" evidence="1">
    <location>
        <begin position="34"/>
        <end position="59"/>
    </location>
</feature>
<dbReference type="Proteomes" id="UP000676565">
    <property type="component" value="Unassembled WGS sequence"/>
</dbReference>
<feature type="region of interest" description="Disordered" evidence="1">
    <location>
        <begin position="1"/>
        <end position="61"/>
    </location>
</feature>
<protein>
    <submittedName>
        <fullName evidence="2">Uncharacterized protein</fullName>
    </submittedName>
</protein>
<evidence type="ECO:0000313" key="2">
    <source>
        <dbReference type="EMBL" id="MBP3955080.1"/>
    </source>
</evidence>
<accession>A0ABS5BN25</accession>
<proteinExistence type="predicted"/>
<organism evidence="2 3">
    <name type="scientific">Gemmata palustris</name>
    <dbReference type="NCBI Taxonomy" id="2822762"/>
    <lineage>
        <taxon>Bacteria</taxon>
        <taxon>Pseudomonadati</taxon>
        <taxon>Planctomycetota</taxon>
        <taxon>Planctomycetia</taxon>
        <taxon>Gemmatales</taxon>
        <taxon>Gemmataceae</taxon>
        <taxon>Gemmata</taxon>
    </lineage>
</organism>
<sequence length="88" mass="9528">MRSSAPAGSHTCQCRSPPANSDGPQRADRHPPTISATPHATTNLRNNNPHRCPTTNPYTAGTRRYVHACGPSSSNRRSWKIVANGLRP</sequence>
<name>A0ABS5BN25_9BACT</name>
<feature type="region of interest" description="Disordered" evidence="1">
    <location>
        <begin position="69"/>
        <end position="88"/>
    </location>
</feature>
<evidence type="ECO:0000256" key="1">
    <source>
        <dbReference type="SAM" id="MobiDB-lite"/>
    </source>
</evidence>
<comment type="caution">
    <text evidence="2">The sequence shown here is derived from an EMBL/GenBank/DDBJ whole genome shotgun (WGS) entry which is preliminary data.</text>
</comment>
<reference evidence="2 3" key="1">
    <citation type="submission" date="2021-04" db="EMBL/GenBank/DDBJ databases">
        <authorList>
            <person name="Ivanova A."/>
        </authorList>
    </citation>
    <scope>NUCLEOTIDE SEQUENCE [LARGE SCALE GENOMIC DNA]</scope>
    <source>
        <strain evidence="2 3">G18</strain>
    </source>
</reference>
<dbReference type="EMBL" id="JAGKQQ010000001">
    <property type="protein sequence ID" value="MBP3955080.1"/>
    <property type="molecule type" value="Genomic_DNA"/>
</dbReference>
<evidence type="ECO:0000313" key="3">
    <source>
        <dbReference type="Proteomes" id="UP000676565"/>
    </source>
</evidence>
<gene>
    <name evidence="2" type="ORF">J8F10_07280</name>
</gene>
<keyword evidence="3" id="KW-1185">Reference proteome</keyword>
<dbReference type="RefSeq" id="WP_210653178.1">
    <property type="nucleotide sequence ID" value="NZ_JAGKQQ010000001.1"/>
</dbReference>
<feature type="compositionally biased region" description="Polar residues" evidence="1">
    <location>
        <begin position="10"/>
        <end position="23"/>
    </location>
</feature>